<sequence>MDISLDSPSPPVNMLRGHVTAESTTFTIHCHDRIFKQVTAVDDSGRTVFRCEGQSYGSSWSWRRKVYDGTGQHLFDLRHNSIDIKNGWVVETPLKEKVCSLDFTSFWTKGPAAITAKVRTQAGEDVVVRTHPQDHSALTTTLGVDGISFASITKLEDNDVVHMEGRDRSVWKVKVAPGVDLSLVLAICLCRAEMLHVWRK</sequence>
<dbReference type="EMBL" id="KI912118">
    <property type="protein sequence ID" value="ETS75976.1"/>
    <property type="molecule type" value="Genomic_DNA"/>
</dbReference>
<dbReference type="InterPro" id="IPR007612">
    <property type="entry name" value="LOR"/>
</dbReference>
<evidence type="ECO:0000256" key="1">
    <source>
        <dbReference type="ARBA" id="ARBA00005437"/>
    </source>
</evidence>
<dbReference type="OrthoDB" id="97518at2759"/>
<gene>
    <name evidence="2" type="ORF">PFICI_12920</name>
</gene>
<dbReference type="SUPFAM" id="SSF54518">
    <property type="entry name" value="Tubby C-terminal domain-like"/>
    <property type="match status" value="1"/>
</dbReference>
<dbReference type="Gene3D" id="2.40.160.200">
    <property type="entry name" value="LURP1-related"/>
    <property type="match status" value="1"/>
</dbReference>
<dbReference type="InParanoid" id="W3WT21"/>
<dbReference type="HOGENOM" id="CLU_104294_0_0_1"/>
<accession>W3WT21</accession>
<evidence type="ECO:0000313" key="3">
    <source>
        <dbReference type="Proteomes" id="UP000030651"/>
    </source>
</evidence>
<evidence type="ECO:0008006" key="4">
    <source>
        <dbReference type="Google" id="ProtNLM"/>
    </source>
</evidence>
<dbReference type="InterPro" id="IPR038595">
    <property type="entry name" value="LOR_sf"/>
</dbReference>
<dbReference type="InterPro" id="IPR025659">
    <property type="entry name" value="Tubby-like_C"/>
</dbReference>
<reference evidence="3" key="1">
    <citation type="journal article" date="2015" name="BMC Genomics">
        <title>Genomic and transcriptomic analysis of the endophytic fungus Pestalotiopsis fici reveals its lifestyle and high potential for synthesis of natural products.</title>
        <authorList>
            <person name="Wang X."/>
            <person name="Zhang X."/>
            <person name="Liu L."/>
            <person name="Xiang M."/>
            <person name="Wang W."/>
            <person name="Sun X."/>
            <person name="Che Y."/>
            <person name="Guo L."/>
            <person name="Liu G."/>
            <person name="Guo L."/>
            <person name="Wang C."/>
            <person name="Yin W.B."/>
            <person name="Stadler M."/>
            <person name="Zhang X."/>
            <person name="Liu X."/>
        </authorList>
    </citation>
    <scope>NUCLEOTIDE SEQUENCE [LARGE SCALE GENOMIC DNA]</scope>
    <source>
        <strain evidence="3">W106-1 / CGMCC3.15140</strain>
    </source>
</reference>
<keyword evidence="3" id="KW-1185">Reference proteome</keyword>
<dbReference type="AlphaFoldDB" id="W3WT21"/>
<comment type="similarity">
    <text evidence="1">Belongs to the LOR family.</text>
</comment>
<proteinExistence type="inferred from homology"/>
<dbReference type="STRING" id="1229662.W3WT21"/>
<name>W3WT21_PESFW</name>
<dbReference type="RefSeq" id="XP_007839692.1">
    <property type="nucleotide sequence ID" value="XM_007841501.1"/>
</dbReference>
<dbReference type="Proteomes" id="UP000030651">
    <property type="component" value="Unassembled WGS sequence"/>
</dbReference>
<evidence type="ECO:0000313" key="2">
    <source>
        <dbReference type="EMBL" id="ETS75976.1"/>
    </source>
</evidence>
<dbReference type="Pfam" id="PF04525">
    <property type="entry name" value="LOR"/>
    <property type="match status" value="1"/>
</dbReference>
<organism evidence="2 3">
    <name type="scientific">Pestalotiopsis fici (strain W106-1 / CGMCC3.15140)</name>
    <dbReference type="NCBI Taxonomy" id="1229662"/>
    <lineage>
        <taxon>Eukaryota</taxon>
        <taxon>Fungi</taxon>
        <taxon>Dikarya</taxon>
        <taxon>Ascomycota</taxon>
        <taxon>Pezizomycotina</taxon>
        <taxon>Sordariomycetes</taxon>
        <taxon>Xylariomycetidae</taxon>
        <taxon>Amphisphaeriales</taxon>
        <taxon>Sporocadaceae</taxon>
        <taxon>Pestalotiopsis</taxon>
    </lineage>
</organism>
<dbReference type="KEGG" id="pfy:PFICI_12920"/>
<dbReference type="GeneID" id="19277933"/>
<protein>
    <recommendedName>
        <fullName evidence="4">Tubby C-terminal domain-containing protein</fullName>
    </recommendedName>
</protein>